<dbReference type="PANTHER" id="PTHR12821">
    <property type="entry name" value="BYSTIN"/>
    <property type="match status" value="1"/>
</dbReference>
<dbReference type="GO" id="GO:0030688">
    <property type="term" value="C:preribosome, small subunit precursor"/>
    <property type="evidence" value="ECO:0007669"/>
    <property type="project" value="TreeGrafter"/>
</dbReference>
<dbReference type="GO" id="GO:0005730">
    <property type="term" value="C:nucleolus"/>
    <property type="evidence" value="ECO:0007669"/>
    <property type="project" value="TreeGrafter"/>
</dbReference>
<dbReference type="PANTHER" id="PTHR12821:SF0">
    <property type="entry name" value="BYSTIN"/>
    <property type="match status" value="1"/>
</dbReference>
<evidence type="ECO:0000313" key="3">
    <source>
        <dbReference type="EMBL" id="KAK0179739.1"/>
    </source>
</evidence>
<evidence type="ECO:0008006" key="5">
    <source>
        <dbReference type="Google" id="ProtNLM"/>
    </source>
</evidence>
<dbReference type="EMBL" id="JAQQBR010000003">
    <property type="protein sequence ID" value="KAK0179739.1"/>
    <property type="molecule type" value="Genomic_DNA"/>
</dbReference>
<keyword evidence="4" id="KW-1185">Reference proteome</keyword>
<reference evidence="3" key="2">
    <citation type="submission" date="2023-03" db="EMBL/GenBank/DDBJ databases">
        <authorList>
            <person name="Inwood S.N."/>
            <person name="Skelly J.G."/>
            <person name="Guhlin J."/>
            <person name="Harrop T.W.R."/>
            <person name="Goldson S.G."/>
            <person name="Dearden P.K."/>
        </authorList>
    </citation>
    <scope>NUCLEOTIDE SEQUENCE</scope>
    <source>
        <strain evidence="3">Lincoln</strain>
        <tissue evidence="3">Whole body</tissue>
    </source>
</reference>
<gene>
    <name evidence="3" type="ORF">PV327_005461</name>
</gene>
<feature type="compositionally biased region" description="Acidic residues" evidence="2">
    <location>
        <begin position="93"/>
        <end position="102"/>
    </location>
</feature>
<evidence type="ECO:0000256" key="2">
    <source>
        <dbReference type="SAM" id="MobiDB-lite"/>
    </source>
</evidence>
<proteinExistence type="inferred from homology"/>
<name>A0AA39KZP9_MICHY</name>
<comment type="similarity">
    <text evidence="1">Belongs to the bystin family.</text>
</comment>
<reference evidence="3" key="1">
    <citation type="journal article" date="2023" name="bioRxiv">
        <title>Scaffold-level genome assemblies of two parasitoid biocontrol wasps reveal the parthenogenesis mechanism and an associated novel virus.</title>
        <authorList>
            <person name="Inwood S."/>
            <person name="Skelly J."/>
            <person name="Guhlin J."/>
            <person name="Harrop T."/>
            <person name="Goldson S."/>
            <person name="Dearden P."/>
        </authorList>
    </citation>
    <scope>NUCLEOTIDE SEQUENCE</scope>
    <source>
        <strain evidence="3">Lincoln</strain>
        <tissue evidence="3">Whole body</tissue>
    </source>
</reference>
<accession>A0AA39KZP9</accession>
<dbReference type="GO" id="GO:0006364">
    <property type="term" value="P:rRNA processing"/>
    <property type="evidence" value="ECO:0007669"/>
    <property type="project" value="TreeGrafter"/>
</dbReference>
<dbReference type="AlphaFoldDB" id="A0AA39KZP9"/>
<comment type="caution">
    <text evidence="3">The sequence shown here is derived from an EMBL/GenBank/DDBJ whole genome shotgun (WGS) entry which is preliminary data.</text>
</comment>
<protein>
    <recommendedName>
        <fullName evidence="5">Bystin</fullName>
    </recommendedName>
</protein>
<organism evidence="3 4">
    <name type="scientific">Microctonus hyperodae</name>
    <name type="common">Parasitoid wasp</name>
    <dbReference type="NCBI Taxonomy" id="165561"/>
    <lineage>
        <taxon>Eukaryota</taxon>
        <taxon>Metazoa</taxon>
        <taxon>Ecdysozoa</taxon>
        <taxon>Arthropoda</taxon>
        <taxon>Hexapoda</taxon>
        <taxon>Insecta</taxon>
        <taxon>Pterygota</taxon>
        <taxon>Neoptera</taxon>
        <taxon>Endopterygota</taxon>
        <taxon>Hymenoptera</taxon>
        <taxon>Apocrita</taxon>
        <taxon>Ichneumonoidea</taxon>
        <taxon>Braconidae</taxon>
        <taxon>Euphorinae</taxon>
        <taxon>Microctonus</taxon>
    </lineage>
</organism>
<evidence type="ECO:0000313" key="4">
    <source>
        <dbReference type="Proteomes" id="UP001168972"/>
    </source>
</evidence>
<dbReference type="GO" id="GO:0030515">
    <property type="term" value="F:snoRNA binding"/>
    <property type="evidence" value="ECO:0007669"/>
    <property type="project" value="TreeGrafter"/>
</dbReference>
<dbReference type="Proteomes" id="UP001168972">
    <property type="component" value="Unassembled WGS sequence"/>
</dbReference>
<feature type="region of interest" description="Disordered" evidence="2">
    <location>
        <begin position="62"/>
        <end position="104"/>
    </location>
</feature>
<dbReference type="InterPro" id="IPR007955">
    <property type="entry name" value="Bystin"/>
</dbReference>
<evidence type="ECO:0000256" key="1">
    <source>
        <dbReference type="ARBA" id="ARBA00007114"/>
    </source>
</evidence>
<dbReference type="Pfam" id="PF05291">
    <property type="entry name" value="Bystin"/>
    <property type="match status" value="1"/>
</dbReference>
<dbReference type="GO" id="GO:0005737">
    <property type="term" value="C:cytoplasm"/>
    <property type="evidence" value="ECO:0007669"/>
    <property type="project" value="TreeGrafter"/>
</dbReference>
<sequence>MGKAKKIKVSKGQSRPEKVGLAEQIEGEKVVKPKLQKKVRLRDDDDEEFVDANLSRKILSQARKQQMELEDENEFGESSSGKKLATKLGPDLSDNEFDDSDNEVTGNEYYEDIEINEEDERSLQMFMRHDKAPTRTLGDIIMEKLNEKKTEIETQFSEVGSIQIQEIDPRVQTMYEGVGDVLVKYRSGKLPKAFKIIPQVRNWEQILAITQPHRWSAAAMYQATRVFASNFRDNMAQRFYNLVLLPRIRDDLAEYKRLNFHLYQALRKALFKPGGFMKGILLPLLESGDCTLREAVIVGSVIAKNSIPILHSSAAILKIAEMEYTGANSIFLRIFLDKKYALPYRVVDGVVFHFLKFERETKELPVLWHQAFLTFVQRYKSDISSEQKESLLQLLKKQYHHTITPEIRRELQHAQCRDAEISEPMMEDPFL</sequence>